<protein>
    <recommendedName>
        <fullName evidence="6">CASP-like protein</fullName>
    </recommendedName>
</protein>
<feature type="chain" id="PRO_5044576651" description="CASP-like protein" evidence="2">
    <location>
        <begin position="28"/>
        <end position="115"/>
    </location>
</feature>
<dbReference type="Gramene" id="PNT74833">
    <property type="protein sequence ID" value="PNT74833"/>
    <property type="gene ID" value="BRADI_1g22868v3"/>
</dbReference>
<proteinExistence type="predicted"/>
<evidence type="ECO:0000256" key="2">
    <source>
        <dbReference type="SAM" id="SignalP"/>
    </source>
</evidence>
<gene>
    <name evidence="4" type="primary">LOC106865862</name>
    <name evidence="3" type="ORF">BRADI_1g22868v3</name>
</gene>
<dbReference type="GeneID" id="106865862"/>
<organism evidence="3">
    <name type="scientific">Brachypodium distachyon</name>
    <name type="common">Purple false brome</name>
    <name type="synonym">Trachynia distachya</name>
    <dbReference type="NCBI Taxonomy" id="15368"/>
    <lineage>
        <taxon>Eukaryota</taxon>
        <taxon>Viridiplantae</taxon>
        <taxon>Streptophyta</taxon>
        <taxon>Embryophyta</taxon>
        <taxon>Tracheophyta</taxon>
        <taxon>Spermatophyta</taxon>
        <taxon>Magnoliopsida</taxon>
        <taxon>Liliopsida</taxon>
        <taxon>Poales</taxon>
        <taxon>Poaceae</taxon>
        <taxon>BOP clade</taxon>
        <taxon>Pooideae</taxon>
        <taxon>Stipodae</taxon>
        <taxon>Brachypodieae</taxon>
        <taxon>Brachypodium</taxon>
    </lineage>
</organism>
<keyword evidence="1" id="KW-0812">Transmembrane</keyword>
<name>A0A2K2DKN4_BRADI</name>
<feature type="signal peptide" evidence="2">
    <location>
        <begin position="1"/>
        <end position="27"/>
    </location>
</feature>
<reference evidence="3" key="2">
    <citation type="submission" date="2017-06" db="EMBL/GenBank/DDBJ databases">
        <title>WGS assembly of Brachypodium distachyon.</title>
        <authorList>
            <consortium name="The International Brachypodium Initiative"/>
            <person name="Lucas S."/>
            <person name="Harmon-Smith M."/>
            <person name="Lail K."/>
            <person name="Tice H."/>
            <person name="Grimwood J."/>
            <person name="Bruce D."/>
            <person name="Barry K."/>
            <person name="Shu S."/>
            <person name="Lindquist E."/>
            <person name="Wang M."/>
            <person name="Pitluck S."/>
            <person name="Vogel J.P."/>
            <person name="Garvin D.F."/>
            <person name="Mockler T.C."/>
            <person name="Schmutz J."/>
            <person name="Rokhsar D."/>
            <person name="Bevan M.W."/>
        </authorList>
    </citation>
    <scope>NUCLEOTIDE SEQUENCE</scope>
    <source>
        <strain evidence="3">Bd21</strain>
    </source>
</reference>
<evidence type="ECO:0000256" key="1">
    <source>
        <dbReference type="SAM" id="Phobius"/>
    </source>
</evidence>
<reference evidence="4" key="3">
    <citation type="submission" date="2018-08" db="UniProtKB">
        <authorList>
            <consortium name="EnsemblPlants"/>
        </authorList>
    </citation>
    <scope>IDENTIFICATION</scope>
    <source>
        <strain evidence="4">cv. Bd21</strain>
    </source>
</reference>
<dbReference type="EnsemblPlants" id="PNT74833">
    <property type="protein sequence ID" value="PNT74833"/>
    <property type="gene ID" value="BRADI_1g22868v3"/>
</dbReference>
<evidence type="ECO:0000313" key="3">
    <source>
        <dbReference type="EMBL" id="PNT74833.1"/>
    </source>
</evidence>
<keyword evidence="1" id="KW-0472">Membrane</keyword>
<keyword evidence="2" id="KW-0732">Signal</keyword>
<dbReference type="EMBL" id="CM000880">
    <property type="protein sequence ID" value="PNT74833.1"/>
    <property type="molecule type" value="Genomic_DNA"/>
</dbReference>
<evidence type="ECO:0008006" key="6">
    <source>
        <dbReference type="Google" id="ProtNLM"/>
    </source>
</evidence>
<dbReference type="KEGG" id="bdi:106865862"/>
<keyword evidence="1" id="KW-1133">Transmembrane helix</keyword>
<dbReference type="Proteomes" id="UP000008810">
    <property type="component" value="Chromosome 1"/>
</dbReference>
<keyword evidence="5" id="KW-1185">Reference proteome</keyword>
<dbReference type="AlphaFoldDB" id="A0A2K2DKN4"/>
<evidence type="ECO:0000313" key="5">
    <source>
        <dbReference type="Proteomes" id="UP000008810"/>
    </source>
</evidence>
<evidence type="ECO:0000313" key="4">
    <source>
        <dbReference type="EnsemblPlants" id="PNT74833"/>
    </source>
</evidence>
<accession>A0A2K2DKN4</accession>
<feature type="transmembrane region" description="Helical" evidence="1">
    <location>
        <begin position="78"/>
        <end position="98"/>
    </location>
</feature>
<reference evidence="3 4" key="1">
    <citation type="journal article" date="2010" name="Nature">
        <title>Genome sequencing and analysis of the model grass Brachypodium distachyon.</title>
        <authorList>
            <consortium name="International Brachypodium Initiative"/>
        </authorList>
    </citation>
    <scope>NUCLEOTIDE SEQUENCE [LARGE SCALE GENOMIC DNA]</scope>
    <source>
        <strain evidence="3">Bd21</strain>
        <strain evidence="4">cv. Bd21</strain>
    </source>
</reference>
<feature type="transmembrane region" description="Helical" evidence="1">
    <location>
        <begin position="43"/>
        <end position="66"/>
    </location>
</feature>
<dbReference type="OrthoDB" id="679360at2759"/>
<sequence>MAKIIKMAASILAVMLLLLTARAPSTARQYAAQGAQLLVFSTRYFILTAAVLTQTAFGFSLVRSAASAPTLASRRLHTVAAVACFVNLACKLYMVLLVSRGCGGESCSMHAPKED</sequence>
<dbReference type="RefSeq" id="XP_014752610.1">
    <property type="nucleotide sequence ID" value="XM_014897124.2"/>
</dbReference>